<dbReference type="GO" id="GO:0046872">
    <property type="term" value="F:metal ion binding"/>
    <property type="evidence" value="ECO:0007669"/>
    <property type="project" value="UniProtKB-KW"/>
</dbReference>
<feature type="domain" description="Glycosyltransferase 2-like" evidence="8">
    <location>
        <begin position="8"/>
        <end position="160"/>
    </location>
</feature>
<dbReference type="InterPro" id="IPR029044">
    <property type="entry name" value="Nucleotide-diphossugar_trans"/>
</dbReference>
<dbReference type="GO" id="GO:0005975">
    <property type="term" value="P:carbohydrate metabolic process"/>
    <property type="evidence" value="ECO:0007669"/>
    <property type="project" value="InterPro"/>
</dbReference>
<evidence type="ECO:0000256" key="1">
    <source>
        <dbReference type="ARBA" id="ARBA00004496"/>
    </source>
</evidence>
<dbReference type="InterPro" id="IPR006439">
    <property type="entry name" value="HAD-SF_hydro_IA"/>
</dbReference>
<dbReference type="STRING" id="266117.Rxyl_0716"/>
<dbReference type="InterPro" id="IPR023214">
    <property type="entry name" value="HAD_sf"/>
</dbReference>
<dbReference type="RefSeq" id="WP_011563704.1">
    <property type="nucleotide sequence ID" value="NC_008148.1"/>
</dbReference>
<reference evidence="9 10" key="1">
    <citation type="submission" date="2006-06" db="EMBL/GenBank/DDBJ databases">
        <title>Complete sequence of Rubrobacter xylanophilus DSM 9941.</title>
        <authorList>
            <consortium name="US DOE Joint Genome Institute"/>
            <person name="Copeland A."/>
            <person name="Lucas S."/>
            <person name="Lapidus A."/>
            <person name="Barry K."/>
            <person name="Detter J.C."/>
            <person name="Glavina del Rio T."/>
            <person name="Hammon N."/>
            <person name="Israni S."/>
            <person name="Dalin E."/>
            <person name="Tice H."/>
            <person name="Pitluck S."/>
            <person name="Munk A.C."/>
            <person name="Brettin T."/>
            <person name="Bruce D."/>
            <person name="Han C."/>
            <person name="Tapia R."/>
            <person name="Gilna P."/>
            <person name="Schmutz J."/>
            <person name="Larimer F."/>
            <person name="Land M."/>
            <person name="Hauser L."/>
            <person name="Kyrpides N."/>
            <person name="Lykidis A."/>
            <person name="da Costa M.S."/>
            <person name="Rainey F.A."/>
            <person name="Empadinhas N."/>
            <person name="Jolivet E."/>
            <person name="Battista J.R."/>
            <person name="Richardson P."/>
        </authorList>
    </citation>
    <scope>NUCLEOTIDE SEQUENCE [LARGE SCALE GENOMIC DNA]</scope>
    <source>
        <strain evidence="10">DSM 9941 / NBRC 16129 / PRD-1</strain>
    </source>
</reference>
<dbReference type="CAZy" id="GT2">
    <property type="family name" value="Glycosyltransferase Family 2"/>
</dbReference>
<evidence type="ECO:0000256" key="7">
    <source>
        <dbReference type="ARBA" id="ARBA00031828"/>
    </source>
</evidence>
<keyword evidence="4" id="KW-0479">Metal-binding</keyword>
<evidence type="ECO:0000256" key="6">
    <source>
        <dbReference type="ARBA" id="ARBA00023277"/>
    </source>
</evidence>
<comment type="subcellular location">
    <subcellularLocation>
        <location evidence="1">Cytoplasm</location>
    </subcellularLocation>
</comment>
<dbReference type="eggNOG" id="COG1216">
    <property type="taxonomic scope" value="Bacteria"/>
</dbReference>
<dbReference type="NCBIfam" id="TIGR01509">
    <property type="entry name" value="HAD-SF-IA-v3"/>
    <property type="match status" value="1"/>
</dbReference>
<accession>Q1AY42</accession>
<dbReference type="InterPro" id="IPR006543">
    <property type="entry name" value="Histidinol-phos"/>
</dbReference>
<sequence length="501" mass="52575">MSRPAVDVVVPTAGRPSLRALLEALARQPPPGRLLLVDDRRNPGGPLLPEGPPAGLAGRVEVLRGPARGPAAARNAGWRASGAGWVAFLDDDVVPEPGWTRDLLRDLSGLGPRVAASQGQLRVPLPAGRRPTDAERGVKGLETARWITANIAYRREVLERLGGFDERFPRAYREDVELGLRAVRSGLRIVGGERTVLHPARPAGPLESVRRQAGNADDALMLLLHGRAWRREAGVPPGRRPRHLLVTAAGAAALAALAAGRRRDAALGALLWLLGTTEFAASRILPGPRTLPEVSSLLLSSALIPPAASACFALGLLRARRLAPGGARRLPEAVLFDRDGTLVHDVPYNGDPEKVVPVPGARRALRRLRAAGVPAGVISNQSGVGRGLISAEQVARVNRRVEELLGPFGAWALCCHRPEDGCGCRKPAPGLVLRAAAQLGADPRRCVVIGDIGADVEAARAAGARGILVPTPATRPEEVEAAPEVAPDLESAVELALGGGA</sequence>
<organism evidence="9 10">
    <name type="scientific">Rubrobacter xylanophilus (strain DSM 9941 / JCM 11954 / NBRC 16129 / PRD-1)</name>
    <dbReference type="NCBI Taxonomy" id="266117"/>
    <lineage>
        <taxon>Bacteria</taxon>
        <taxon>Bacillati</taxon>
        <taxon>Actinomycetota</taxon>
        <taxon>Rubrobacteria</taxon>
        <taxon>Rubrobacterales</taxon>
        <taxon>Rubrobacteraceae</taxon>
        <taxon>Rubrobacter</taxon>
    </lineage>
</organism>
<keyword evidence="6" id="KW-0119">Carbohydrate metabolism</keyword>
<evidence type="ECO:0000256" key="2">
    <source>
        <dbReference type="ARBA" id="ARBA00005628"/>
    </source>
</evidence>
<dbReference type="InterPro" id="IPR036412">
    <property type="entry name" value="HAD-like_sf"/>
</dbReference>
<keyword evidence="10" id="KW-1185">Reference proteome</keyword>
<dbReference type="SUPFAM" id="SSF53448">
    <property type="entry name" value="Nucleotide-diphospho-sugar transferases"/>
    <property type="match status" value="1"/>
</dbReference>
<dbReference type="PANTHER" id="PTHR42891">
    <property type="entry name" value="D-GLYCERO-BETA-D-MANNO-HEPTOSE-1,7-BISPHOSPHATE 7-PHOSPHATASE"/>
    <property type="match status" value="1"/>
</dbReference>
<keyword evidence="5 9" id="KW-0378">Hydrolase</keyword>
<dbReference type="GO" id="GO:0005737">
    <property type="term" value="C:cytoplasm"/>
    <property type="evidence" value="ECO:0007669"/>
    <property type="project" value="UniProtKB-SubCell"/>
</dbReference>
<comment type="similarity">
    <text evidence="2">Belongs to the GmhB family.</text>
</comment>
<dbReference type="HOGENOM" id="CLU_546152_0_0_11"/>
<evidence type="ECO:0000256" key="3">
    <source>
        <dbReference type="ARBA" id="ARBA00022490"/>
    </source>
</evidence>
<evidence type="ECO:0000256" key="4">
    <source>
        <dbReference type="ARBA" id="ARBA00022723"/>
    </source>
</evidence>
<dbReference type="AlphaFoldDB" id="Q1AY42"/>
<dbReference type="Gene3D" id="3.90.550.10">
    <property type="entry name" value="Spore Coat Polysaccharide Biosynthesis Protein SpsA, Chain A"/>
    <property type="match status" value="1"/>
</dbReference>
<dbReference type="PANTHER" id="PTHR42891:SF1">
    <property type="entry name" value="D-GLYCERO-BETA-D-MANNO-HEPTOSE-1,7-BISPHOSPHATE 7-PHOSPHATASE"/>
    <property type="match status" value="1"/>
</dbReference>
<evidence type="ECO:0000256" key="5">
    <source>
        <dbReference type="ARBA" id="ARBA00022801"/>
    </source>
</evidence>
<dbReference type="InterPro" id="IPR001173">
    <property type="entry name" value="Glyco_trans_2-like"/>
</dbReference>
<evidence type="ECO:0000259" key="8">
    <source>
        <dbReference type="Pfam" id="PF00535"/>
    </source>
</evidence>
<proteinExistence type="inferred from homology"/>
<dbReference type="eggNOG" id="COG0241">
    <property type="taxonomic scope" value="Bacteria"/>
</dbReference>
<dbReference type="InterPro" id="IPR006549">
    <property type="entry name" value="HAD-SF_hydro_IIIA"/>
</dbReference>
<dbReference type="Pfam" id="PF13242">
    <property type="entry name" value="Hydrolase_like"/>
    <property type="match status" value="1"/>
</dbReference>
<dbReference type="NCBIfam" id="TIGR01662">
    <property type="entry name" value="HAD-SF-IIIA"/>
    <property type="match status" value="1"/>
</dbReference>
<gene>
    <name evidence="9" type="ordered locus">Rxyl_0716</name>
</gene>
<keyword evidence="3" id="KW-0963">Cytoplasm</keyword>
<dbReference type="Pfam" id="PF00535">
    <property type="entry name" value="Glycos_transf_2"/>
    <property type="match status" value="1"/>
</dbReference>
<protein>
    <recommendedName>
        <fullName evidence="7">D,D-heptose 1,7-bisphosphate phosphatase</fullName>
    </recommendedName>
</protein>
<dbReference type="Gene3D" id="3.40.50.1000">
    <property type="entry name" value="HAD superfamily/HAD-like"/>
    <property type="match status" value="1"/>
</dbReference>
<dbReference type="InterPro" id="IPR004446">
    <property type="entry name" value="Heptose_bisP_phosphatase"/>
</dbReference>
<dbReference type="OrthoDB" id="9781367at2"/>
<dbReference type="KEGG" id="rxy:Rxyl_0716"/>
<name>Q1AY42_RUBXD</name>
<evidence type="ECO:0000313" key="10">
    <source>
        <dbReference type="Proteomes" id="UP000006637"/>
    </source>
</evidence>
<evidence type="ECO:0000313" key="9">
    <source>
        <dbReference type="EMBL" id="ABG03686.1"/>
    </source>
</evidence>
<dbReference type="SUPFAM" id="SSF56784">
    <property type="entry name" value="HAD-like"/>
    <property type="match status" value="1"/>
</dbReference>
<dbReference type="EMBL" id="CP000386">
    <property type="protein sequence ID" value="ABG03686.1"/>
    <property type="molecule type" value="Genomic_DNA"/>
</dbReference>
<dbReference type="Proteomes" id="UP000006637">
    <property type="component" value="Chromosome"/>
</dbReference>
<dbReference type="NCBIfam" id="TIGR01656">
    <property type="entry name" value="Histidinol-ppas"/>
    <property type="match status" value="1"/>
</dbReference>
<dbReference type="GO" id="GO:0016791">
    <property type="term" value="F:phosphatase activity"/>
    <property type="evidence" value="ECO:0007669"/>
    <property type="project" value="InterPro"/>
</dbReference>